<accession>A0A936ZK07</accession>
<dbReference type="RefSeq" id="WP_201682198.1">
    <property type="nucleotide sequence ID" value="NZ_JAEQNA010000001.1"/>
</dbReference>
<dbReference type="InterPro" id="IPR000014">
    <property type="entry name" value="PAS"/>
</dbReference>
<evidence type="ECO:0000256" key="2">
    <source>
        <dbReference type="ARBA" id="ARBA00012438"/>
    </source>
</evidence>
<evidence type="ECO:0000313" key="11">
    <source>
        <dbReference type="Proteomes" id="UP000613011"/>
    </source>
</evidence>
<dbReference type="SUPFAM" id="SSF47384">
    <property type="entry name" value="Homodimeric domain of signal transducing histidine kinase"/>
    <property type="match status" value="1"/>
</dbReference>
<feature type="domain" description="PAS" evidence="8">
    <location>
        <begin position="61"/>
        <end position="134"/>
    </location>
</feature>
<dbReference type="Pfam" id="PF13426">
    <property type="entry name" value="PAS_9"/>
    <property type="match status" value="1"/>
</dbReference>
<dbReference type="SMART" id="SM00448">
    <property type="entry name" value="REC"/>
    <property type="match status" value="1"/>
</dbReference>
<dbReference type="PANTHER" id="PTHR43065">
    <property type="entry name" value="SENSOR HISTIDINE KINASE"/>
    <property type="match status" value="1"/>
</dbReference>
<evidence type="ECO:0000256" key="3">
    <source>
        <dbReference type="ARBA" id="ARBA00022553"/>
    </source>
</evidence>
<dbReference type="Gene3D" id="3.40.50.2300">
    <property type="match status" value="1"/>
</dbReference>
<dbReference type="EC" id="2.7.13.3" evidence="2"/>
<dbReference type="PROSITE" id="PS50112">
    <property type="entry name" value="PAS"/>
    <property type="match status" value="1"/>
</dbReference>
<dbReference type="CDD" id="cd00082">
    <property type="entry name" value="HisKA"/>
    <property type="match status" value="1"/>
</dbReference>
<evidence type="ECO:0000259" key="8">
    <source>
        <dbReference type="PROSITE" id="PS50112"/>
    </source>
</evidence>
<evidence type="ECO:0000256" key="4">
    <source>
        <dbReference type="PROSITE-ProRule" id="PRU00169"/>
    </source>
</evidence>
<feature type="compositionally biased region" description="Polar residues" evidence="5">
    <location>
        <begin position="33"/>
        <end position="43"/>
    </location>
</feature>
<comment type="caution">
    <text evidence="10">The sequence shown here is derived from an EMBL/GenBank/DDBJ whole genome shotgun (WGS) entry which is preliminary data.</text>
</comment>
<organism evidence="10 11">
    <name type="scientific">Ramlibacter aurantiacus</name>
    <dbReference type="NCBI Taxonomy" id="2801330"/>
    <lineage>
        <taxon>Bacteria</taxon>
        <taxon>Pseudomonadati</taxon>
        <taxon>Pseudomonadota</taxon>
        <taxon>Betaproteobacteria</taxon>
        <taxon>Burkholderiales</taxon>
        <taxon>Comamonadaceae</taxon>
        <taxon>Ramlibacter</taxon>
    </lineage>
</organism>
<feature type="domain" description="Response regulatory" evidence="7">
    <location>
        <begin position="443"/>
        <end position="557"/>
    </location>
</feature>
<dbReference type="Pfam" id="PF02518">
    <property type="entry name" value="HATPase_c"/>
    <property type="match status" value="1"/>
</dbReference>
<dbReference type="SMART" id="SM00086">
    <property type="entry name" value="PAC"/>
    <property type="match status" value="1"/>
</dbReference>
<dbReference type="EMBL" id="JAEQNA010000001">
    <property type="protein sequence ID" value="MBL0419146.1"/>
    <property type="molecule type" value="Genomic_DNA"/>
</dbReference>
<feature type="domain" description="Histidine kinase" evidence="6">
    <location>
        <begin position="202"/>
        <end position="421"/>
    </location>
</feature>
<evidence type="ECO:0000259" key="7">
    <source>
        <dbReference type="PROSITE" id="PS50110"/>
    </source>
</evidence>
<dbReference type="InterPro" id="IPR003661">
    <property type="entry name" value="HisK_dim/P_dom"/>
</dbReference>
<dbReference type="PROSITE" id="PS50109">
    <property type="entry name" value="HIS_KIN"/>
    <property type="match status" value="1"/>
</dbReference>
<dbReference type="SMART" id="SM00388">
    <property type="entry name" value="HisKA"/>
    <property type="match status" value="1"/>
</dbReference>
<dbReference type="Gene3D" id="3.30.565.10">
    <property type="entry name" value="Histidine kinase-like ATPase, C-terminal domain"/>
    <property type="match status" value="1"/>
</dbReference>
<feature type="modified residue" description="4-aspartylphosphate" evidence="4">
    <location>
        <position position="493"/>
    </location>
</feature>
<keyword evidence="11" id="KW-1185">Reference proteome</keyword>
<dbReference type="InterPro" id="IPR005467">
    <property type="entry name" value="His_kinase_dom"/>
</dbReference>
<dbReference type="Pfam" id="PF00072">
    <property type="entry name" value="Response_reg"/>
    <property type="match status" value="1"/>
</dbReference>
<dbReference type="SUPFAM" id="SSF55785">
    <property type="entry name" value="PYP-like sensor domain (PAS domain)"/>
    <property type="match status" value="1"/>
</dbReference>
<name>A0A936ZK07_9BURK</name>
<reference evidence="10" key="1">
    <citation type="submission" date="2021-01" db="EMBL/GenBank/DDBJ databases">
        <title>Ramlibacter sp. strain AW1 16S ribosomal RNA gene Genome sequencing and assembly.</title>
        <authorList>
            <person name="Kang M."/>
        </authorList>
    </citation>
    <scope>NUCLEOTIDE SEQUENCE</scope>
    <source>
        <strain evidence="10">AW1</strain>
    </source>
</reference>
<dbReference type="InterPro" id="IPR001610">
    <property type="entry name" value="PAC"/>
</dbReference>
<dbReference type="SUPFAM" id="SSF55874">
    <property type="entry name" value="ATPase domain of HSP90 chaperone/DNA topoisomerase II/histidine kinase"/>
    <property type="match status" value="1"/>
</dbReference>
<evidence type="ECO:0000256" key="1">
    <source>
        <dbReference type="ARBA" id="ARBA00000085"/>
    </source>
</evidence>
<dbReference type="SMART" id="SM00387">
    <property type="entry name" value="HATPase_c"/>
    <property type="match status" value="1"/>
</dbReference>
<dbReference type="Gene3D" id="1.10.287.130">
    <property type="match status" value="1"/>
</dbReference>
<dbReference type="PRINTS" id="PR00344">
    <property type="entry name" value="BCTRLSENSOR"/>
</dbReference>
<dbReference type="SUPFAM" id="SSF52172">
    <property type="entry name" value="CheY-like"/>
    <property type="match status" value="1"/>
</dbReference>
<dbReference type="PROSITE" id="PS50113">
    <property type="entry name" value="PAC"/>
    <property type="match status" value="1"/>
</dbReference>
<evidence type="ECO:0000259" key="6">
    <source>
        <dbReference type="PROSITE" id="PS50109"/>
    </source>
</evidence>
<sequence>MTEGTRPDEVSPSALDREGAGQSAGVPAAGQLEGNSYNPSGSAARQHWQTSFVTRPGLDERGNVFFAAIEMTRMPMVVTDPRQPDNPIVFVNRSFLDLTGYTERQLLGRNCRMLQGPQTDPAVRAELRNALVEQRAVAVDILNYKADGSEFWNALFIGPVFDADGRLLYWFSSQMDITQRRISEQSLLQAQKMEAVGQLTAGMAHDFNNLLQVIAGNLELATRMAGDNGKLVEVIAKAGQAVKKGAKLTQQLLAFARKQRLDPRRVNLNTLIVEFSDLLVRTLGGKVDLRLDVQPGLPACVLDPVHLEMALLNILINARDAMPDGGRVTVSTAVLSDRDRVKASGLPPGSYVQLCVKDEGQGMAPQVLNQAVEPFFTTKGFGTGLGLAMVHGFVQQSQGQLLITSEPGQGTTVTLLFPLALDVPAAAAAAGDRDDLPGRAASTVLLVEDNEDVRHIAEQYLRELGYRPLVARSGEEALRLLEQGATIDLLFSDVMMPGGINGIELAERVREQHPDLPVLLTTGYIHEMSGQASSNSMRILDKPYRIGELAEALDVALSGRAPAATRFRHGG</sequence>
<keyword evidence="3 4" id="KW-0597">Phosphoprotein</keyword>
<dbReference type="NCBIfam" id="TIGR00229">
    <property type="entry name" value="sensory_box"/>
    <property type="match status" value="1"/>
</dbReference>
<dbReference type="InterPro" id="IPR004358">
    <property type="entry name" value="Sig_transdc_His_kin-like_C"/>
</dbReference>
<evidence type="ECO:0000313" key="10">
    <source>
        <dbReference type="EMBL" id="MBL0419146.1"/>
    </source>
</evidence>
<gene>
    <name evidence="10" type="ORF">JI739_02185</name>
</gene>
<dbReference type="InterPro" id="IPR035965">
    <property type="entry name" value="PAS-like_dom_sf"/>
</dbReference>
<feature type="compositionally biased region" description="Basic and acidic residues" evidence="5">
    <location>
        <begin position="1"/>
        <end position="19"/>
    </location>
</feature>
<dbReference type="InterPro" id="IPR011006">
    <property type="entry name" value="CheY-like_superfamily"/>
</dbReference>
<comment type="catalytic activity">
    <reaction evidence="1">
        <text>ATP + protein L-histidine = ADP + protein N-phospho-L-histidine.</text>
        <dbReference type="EC" id="2.7.13.3"/>
    </reaction>
</comment>
<dbReference type="Pfam" id="PF00512">
    <property type="entry name" value="HisKA"/>
    <property type="match status" value="1"/>
</dbReference>
<evidence type="ECO:0000259" key="9">
    <source>
        <dbReference type="PROSITE" id="PS50113"/>
    </source>
</evidence>
<dbReference type="InterPro" id="IPR001789">
    <property type="entry name" value="Sig_transdc_resp-reg_receiver"/>
</dbReference>
<feature type="domain" description="PAC" evidence="9">
    <location>
        <begin position="135"/>
        <end position="189"/>
    </location>
</feature>
<dbReference type="SMART" id="SM00091">
    <property type="entry name" value="PAS"/>
    <property type="match status" value="1"/>
</dbReference>
<dbReference type="InterPro" id="IPR000700">
    <property type="entry name" value="PAS-assoc_C"/>
</dbReference>
<dbReference type="CDD" id="cd00130">
    <property type="entry name" value="PAS"/>
    <property type="match status" value="1"/>
</dbReference>
<dbReference type="PROSITE" id="PS50110">
    <property type="entry name" value="RESPONSE_REGULATORY"/>
    <property type="match status" value="1"/>
</dbReference>
<proteinExistence type="predicted"/>
<dbReference type="AlphaFoldDB" id="A0A936ZK07"/>
<feature type="region of interest" description="Disordered" evidence="5">
    <location>
        <begin position="1"/>
        <end position="43"/>
    </location>
</feature>
<dbReference type="GO" id="GO:0000155">
    <property type="term" value="F:phosphorelay sensor kinase activity"/>
    <property type="evidence" value="ECO:0007669"/>
    <property type="project" value="InterPro"/>
</dbReference>
<dbReference type="InterPro" id="IPR036890">
    <property type="entry name" value="HATPase_C_sf"/>
</dbReference>
<protein>
    <recommendedName>
        <fullName evidence="2">histidine kinase</fullName>
        <ecNumber evidence="2">2.7.13.3</ecNumber>
    </recommendedName>
</protein>
<dbReference type="InterPro" id="IPR003594">
    <property type="entry name" value="HATPase_dom"/>
</dbReference>
<dbReference type="InterPro" id="IPR036097">
    <property type="entry name" value="HisK_dim/P_sf"/>
</dbReference>
<dbReference type="Gene3D" id="3.30.450.20">
    <property type="entry name" value="PAS domain"/>
    <property type="match status" value="1"/>
</dbReference>
<dbReference type="PANTHER" id="PTHR43065:SF42">
    <property type="entry name" value="TWO-COMPONENT SENSOR PPRA"/>
    <property type="match status" value="1"/>
</dbReference>
<evidence type="ECO:0000256" key="5">
    <source>
        <dbReference type="SAM" id="MobiDB-lite"/>
    </source>
</evidence>
<dbReference type="Proteomes" id="UP000613011">
    <property type="component" value="Unassembled WGS sequence"/>
</dbReference>